<dbReference type="WBParaSite" id="HPLM_0001147801-mRNA-1">
    <property type="protein sequence ID" value="HPLM_0001147801-mRNA-1"/>
    <property type="gene ID" value="HPLM_0001147801"/>
</dbReference>
<dbReference type="OMA" id="MRIVHRI"/>
<gene>
    <name evidence="1" type="ORF">HPLM_LOCUS11470</name>
</gene>
<dbReference type="InterPro" id="IPR020149">
    <property type="entry name" value="Uncharacterised_C02F5.10"/>
</dbReference>
<evidence type="ECO:0000313" key="3">
    <source>
        <dbReference type="WBParaSite" id="HPLM_0001147801-mRNA-1"/>
    </source>
</evidence>
<dbReference type="Proteomes" id="UP000268014">
    <property type="component" value="Unassembled WGS sequence"/>
</dbReference>
<dbReference type="AlphaFoldDB" id="A0A0N4WK88"/>
<name>A0A0N4WK88_HAEPC</name>
<keyword evidence="2" id="KW-1185">Reference proteome</keyword>
<evidence type="ECO:0000313" key="1">
    <source>
        <dbReference type="EMBL" id="VDO42981.1"/>
    </source>
</evidence>
<accession>A0A0N4WK88</accession>
<reference evidence="1 2" key="2">
    <citation type="submission" date="2018-11" db="EMBL/GenBank/DDBJ databases">
        <authorList>
            <consortium name="Pathogen Informatics"/>
        </authorList>
    </citation>
    <scope>NUCLEOTIDE SEQUENCE [LARGE SCALE GENOMIC DNA]</scope>
    <source>
        <strain evidence="1 2">MHpl1</strain>
    </source>
</reference>
<evidence type="ECO:0000313" key="2">
    <source>
        <dbReference type="Proteomes" id="UP000268014"/>
    </source>
</evidence>
<protein>
    <submittedName>
        <fullName evidence="3">IMS_C domain-containing protein</fullName>
    </submittedName>
</protein>
<reference evidence="3" key="1">
    <citation type="submission" date="2017-02" db="UniProtKB">
        <authorList>
            <consortium name="WormBaseParasite"/>
        </authorList>
    </citation>
    <scope>IDENTIFICATION</scope>
</reference>
<dbReference type="OrthoDB" id="10365665at2759"/>
<organism evidence="3">
    <name type="scientific">Haemonchus placei</name>
    <name type="common">Barber's pole worm</name>
    <dbReference type="NCBI Taxonomy" id="6290"/>
    <lineage>
        <taxon>Eukaryota</taxon>
        <taxon>Metazoa</taxon>
        <taxon>Ecdysozoa</taxon>
        <taxon>Nematoda</taxon>
        <taxon>Chromadorea</taxon>
        <taxon>Rhabditida</taxon>
        <taxon>Rhabditina</taxon>
        <taxon>Rhabditomorpha</taxon>
        <taxon>Strongyloidea</taxon>
        <taxon>Trichostrongylidae</taxon>
        <taxon>Haemonchus</taxon>
    </lineage>
</organism>
<dbReference type="EMBL" id="UZAF01017578">
    <property type="protein sequence ID" value="VDO42981.1"/>
    <property type="molecule type" value="Genomic_DNA"/>
</dbReference>
<proteinExistence type="predicted"/>
<sequence length="138" mass="15303">MRIVHRIHFSYPLSVQNVSGELTGTGVELQTFSDKEWEKGETALSTQLLKAKKDKKGVSVFSAGTGPRRKGSYSAESEERKELQLKVNLIAQYVSDVAKLLMDDVIGREGVEVRVLVRNSWALVDPVKGHTPLHTLKG</sequence>
<dbReference type="Pfam" id="PF17309">
    <property type="entry name" value="DUF5356"/>
    <property type="match status" value="1"/>
</dbReference>